<evidence type="ECO:0000256" key="4">
    <source>
        <dbReference type="ARBA" id="ARBA00022597"/>
    </source>
</evidence>
<feature type="domain" description="Major facilitator superfamily (MFS) profile" evidence="9">
    <location>
        <begin position="1"/>
        <end position="435"/>
    </location>
</feature>
<dbReference type="InterPro" id="IPR050549">
    <property type="entry name" value="MFS_Trehalose_Transporter"/>
</dbReference>
<dbReference type="PROSITE" id="PS50850">
    <property type="entry name" value="MFS"/>
    <property type="match status" value="1"/>
</dbReference>
<keyword evidence="6 8" id="KW-1133">Transmembrane helix</keyword>
<dbReference type="GO" id="GO:0005886">
    <property type="term" value="C:plasma membrane"/>
    <property type="evidence" value="ECO:0007669"/>
    <property type="project" value="UniProtKB-SubCell"/>
</dbReference>
<feature type="transmembrane region" description="Helical" evidence="8">
    <location>
        <begin position="12"/>
        <end position="34"/>
    </location>
</feature>
<proteinExistence type="predicted"/>
<keyword evidence="4" id="KW-0762">Sugar transport</keyword>
<keyword evidence="3" id="KW-1003">Cell membrane</keyword>
<evidence type="ECO:0000256" key="3">
    <source>
        <dbReference type="ARBA" id="ARBA00022475"/>
    </source>
</evidence>
<evidence type="ECO:0000256" key="6">
    <source>
        <dbReference type="ARBA" id="ARBA00022989"/>
    </source>
</evidence>
<dbReference type="SUPFAM" id="SSF103473">
    <property type="entry name" value="MFS general substrate transporter"/>
    <property type="match status" value="1"/>
</dbReference>
<protein>
    <submittedName>
        <fullName evidence="10">Facilitated trehalose transporter Tret1</fullName>
    </submittedName>
</protein>
<keyword evidence="2" id="KW-0813">Transport</keyword>
<evidence type="ECO:0000256" key="5">
    <source>
        <dbReference type="ARBA" id="ARBA00022692"/>
    </source>
</evidence>
<sequence length="464" mass="51993">MVSSSYLRQGAAVNLACIPSLLAGAWISWASVSLKKLMDTEPDLEHIGFRLNTYQMSWMICLLDLGNASSPILACIIMKKIGRKYSLLISGCFSCIPILFLFYQDVICLYIARFSVGFAKGIAMTTLSLYISEIAESRIRGTLVVFVTIYMYMGILSVLLIGPHIYLSTLSITLCILPFVFMFFFSFVPESPYYLASVMKLRDAKESLKWFRGSDNVDEEFTAIVRKSEADMKETGSFMELFRNPINRKAMFIVFVTSALNRLGGITSLIIYAPKTFPETNIPYLDPAHSSTILMLSIMAGGITQYRVADILGRKPFLALSSILDCIALVLIGIYFISPSSDYSYVVYILLILYGFCVTGVGAVPYILVGEMFPMNIRCEAAAFSTVSMAAGSTITNKFHLLLVSFANTSVVMFIYAFLNFLMFAFTMKFVFETKCKTFEEIQSILEKSVRKDERKHQKNGRSV</sequence>
<feature type="transmembrane region" description="Helical" evidence="8">
    <location>
        <begin position="250"/>
        <end position="272"/>
    </location>
</feature>
<name>A0A8D8PUE8_9HEMI</name>
<evidence type="ECO:0000256" key="2">
    <source>
        <dbReference type="ARBA" id="ARBA00022448"/>
    </source>
</evidence>
<dbReference type="EMBL" id="HBUF01029989">
    <property type="protein sequence ID" value="CAG6614349.1"/>
    <property type="molecule type" value="Transcribed_RNA"/>
</dbReference>
<dbReference type="InterPro" id="IPR020846">
    <property type="entry name" value="MFS_dom"/>
</dbReference>
<keyword evidence="5 8" id="KW-0812">Transmembrane</keyword>
<evidence type="ECO:0000259" key="9">
    <source>
        <dbReference type="PROSITE" id="PS50850"/>
    </source>
</evidence>
<dbReference type="AlphaFoldDB" id="A0A8D8PUE8"/>
<evidence type="ECO:0000256" key="8">
    <source>
        <dbReference type="SAM" id="Phobius"/>
    </source>
</evidence>
<feature type="transmembrane region" description="Helical" evidence="8">
    <location>
        <begin position="316"/>
        <end position="337"/>
    </location>
</feature>
<organism evidence="10">
    <name type="scientific">Cacopsylla melanoneura</name>
    <dbReference type="NCBI Taxonomy" id="428564"/>
    <lineage>
        <taxon>Eukaryota</taxon>
        <taxon>Metazoa</taxon>
        <taxon>Ecdysozoa</taxon>
        <taxon>Arthropoda</taxon>
        <taxon>Hexapoda</taxon>
        <taxon>Insecta</taxon>
        <taxon>Pterygota</taxon>
        <taxon>Neoptera</taxon>
        <taxon>Paraneoptera</taxon>
        <taxon>Hemiptera</taxon>
        <taxon>Sternorrhyncha</taxon>
        <taxon>Psylloidea</taxon>
        <taxon>Psyllidae</taxon>
        <taxon>Psyllinae</taxon>
        <taxon>Cacopsylla</taxon>
    </lineage>
</organism>
<evidence type="ECO:0000256" key="1">
    <source>
        <dbReference type="ARBA" id="ARBA00004651"/>
    </source>
</evidence>
<dbReference type="PANTHER" id="PTHR48021:SF46">
    <property type="entry name" value="MAJOR FACILITATOR SUPERFAMILY (MFS) PROFILE DOMAIN-CONTAINING PROTEIN"/>
    <property type="match status" value="1"/>
</dbReference>
<dbReference type="GO" id="GO:0022857">
    <property type="term" value="F:transmembrane transporter activity"/>
    <property type="evidence" value="ECO:0007669"/>
    <property type="project" value="InterPro"/>
</dbReference>
<feature type="transmembrane region" description="Helical" evidence="8">
    <location>
        <begin position="85"/>
        <end position="104"/>
    </location>
</feature>
<feature type="transmembrane region" description="Helical" evidence="8">
    <location>
        <begin position="110"/>
        <end position="131"/>
    </location>
</feature>
<evidence type="ECO:0000256" key="7">
    <source>
        <dbReference type="ARBA" id="ARBA00023136"/>
    </source>
</evidence>
<feature type="transmembrane region" description="Helical" evidence="8">
    <location>
        <begin position="54"/>
        <end position="78"/>
    </location>
</feature>
<dbReference type="InterPro" id="IPR036259">
    <property type="entry name" value="MFS_trans_sf"/>
</dbReference>
<keyword evidence="7 8" id="KW-0472">Membrane</keyword>
<feature type="transmembrane region" description="Helical" evidence="8">
    <location>
        <begin position="143"/>
        <end position="161"/>
    </location>
</feature>
<dbReference type="FunFam" id="1.20.1250.20:FF:000218">
    <property type="entry name" value="facilitated trehalose transporter Tret1"/>
    <property type="match status" value="1"/>
</dbReference>
<feature type="transmembrane region" description="Helical" evidence="8">
    <location>
        <begin position="167"/>
        <end position="188"/>
    </location>
</feature>
<evidence type="ECO:0000313" key="10">
    <source>
        <dbReference type="EMBL" id="CAG6614349.1"/>
    </source>
</evidence>
<dbReference type="InterPro" id="IPR005828">
    <property type="entry name" value="MFS_sugar_transport-like"/>
</dbReference>
<dbReference type="Gene3D" id="1.20.1250.20">
    <property type="entry name" value="MFS general substrate transporter like domains"/>
    <property type="match status" value="1"/>
</dbReference>
<feature type="transmembrane region" description="Helical" evidence="8">
    <location>
        <begin position="343"/>
        <end position="369"/>
    </location>
</feature>
<comment type="subcellular location">
    <subcellularLocation>
        <location evidence="1">Cell membrane</location>
        <topology evidence="1">Multi-pass membrane protein</topology>
    </subcellularLocation>
</comment>
<reference evidence="10" key="1">
    <citation type="submission" date="2021-05" db="EMBL/GenBank/DDBJ databases">
        <authorList>
            <person name="Alioto T."/>
            <person name="Alioto T."/>
            <person name="Gomez Garrido J."/>
        </authorList>
    </citation>
    <scope>NUCLEOTIDE SEQUENCE</scope>
</reference>
<dbReference type="Pfam" id="PF00083">
    <property type="entry name" value="Sugar_tr"/>
    <property type="match status" value="1"/>
</dbReference>
<dbReference type="PANTHER" id="PTHR48021">
    <property type="match status" value="1"/>
</dbReference>
<accession>A0A8D8PUE8</accession>
<feature type="transmembrane region" description="Helical" evidence="8">
    <location>
        <begin position="292"/>
        <end position="309"/>
    </location>
</feature>